<keyword evidence="3" id="KW-0812">Transmembrane</keyword>
<feature type="compositionally biased region" description="Low complexity" evidence="2">
    <location>
        <begin position="38"/>
        <end position="75"/>
    </location>
</feature>
<organism evidence="6 7">
    <name type="scientific">Streptomyces pyxinae</name>
    <dbReference type="NCBI Taxonomy" id="2970734"/>
    <lineage>
        <taxon>Bacteria</taxon>
        <taxon>Bacillati</taxon>
        <taxon>Actinomycetota</taxon>
        <taxon>Actinomycetes</taxon>
        <taxon>Kitasatosporales</taxon>
        <taxon>Streptomycetaceae</taxon>
        <taxon>Streptomyces</taxon>
    </lineage>
</organism>
<dbReference type="Pfam" id="PF03816">
    <property type="entry name" value="LytR_cpsA_psr"/>
    <property type="match status" value="1"/>
</dbReference>
<evidence type="ECO:0000256" key="3">
    <source>
        <dbReference type="SAM" id="Phobius"/>
    </source>
</evidence>
<dbReference type="PANTHER" id="PTHR33392:SF6">
    <property type="entry name" value="POLYISOPRENYL-TEICHOIC ACID--PEPTIDOGLYCAN TEICHOIC ACID TRANSFERASE TAGU"/>
    <property type="match status" value="1"/>
</dbReference>
<feature type="compositionally biased region" description="Gly residues" evidence="2">
    <location>
        <begin position="119"/>
        <end position="132"/>
    </location>
</feature>
<evidence type="ECO:0000313" key="6">
    <source>
        <dbReference type="EMBL" id="MCS0637915.1"/>
    </source>
</evidence>
<dbReference type="EMBL" id="JANUGQ010000017">
    <property type="protein sequence ID" value="MCS0637915.1"/>
    <property type="molecule type" value="Genomic_DNA"/>
</dbReference>
<comment type="caution">
    <text evidence="6">The sequence shown here is derived from an EMBL/GenBank/DDBJ whole genome shotgun (WGS) entry which is preliminary data.</text>
</comment>
<dbReference type="Pfam" id="PF13399">
    <property type="entry name" value="LytR_C"/>
    <property type="match status" value="1"/>
</dbReference>
<feature type="region of interest" description="Disordered" evidence="2">
    <location>
        <begin position="1"/>
        <end position="148"/>
    </location>
</feature>
<dbReference type="InterPro" id="IPR027381">
    <property type="entry name" value="LytR/CpsA/Psr_C"/>
</dbReference>
<evidence type="ECO:0000259" key="4">
    <source>
        <dbReference type="Pfam" id="PF03816"/>
    </source>
</evidence>
<keyword evidence="7" id="KW-1185">Reference proteome</keyword>
<name>A0ABT2CKG8_9ACTN</name>
<proteinExistence type="inferred from homology"/>
<feature type="region of interest" description="Disordered" evidence="2">
    <location>
        <begin position="261"/>
        <end position="287"/>
    </location>
</feature>
<gene>
    <name evidence="6" type="ORF">NX801_20085</name>
</gene>
<evidence type="ECO:0000313" key="7">
    <source>
        <dbReference type="Proteomes" id="UP001431313"/>
    </source>
</evidence>
<sequence>MDAHSRGRADDIDPADQWVLNPQTGSYELRLDHSAEQAAASSSAPSSSSPSSPSSASSASSASSGPRSSSGAVPTGRRRAPGPGGPAGAPGGPRTDGRPGDRTAGVPGQRRRRAPGAPDGPGGPGGAGGGPAAAGRRKRKPPKSGKKKVLVWGGGVTAFVLVGTAAGAYAYYQHLNNNLSTIDVADAGSEGFAKDQPVNILVIGTDKRTGSGNEGYGDKDSPGHADTTILFHVSKDRTNATALSIPRDLITDIPDCDTIMPDGTKKTVPGQRGVRFNTSLGQSDRDPGCTMRTVEQLTGVRPDHFMMVDFNAVKTLTTAVQGVEVCLAKDVNDKDSHLNLPAGRHTIQGEQALAFVRTRHSFGNESDLSRIETQQQFLSSMIRKMKSSDTLTDPSKLFDLAEAATKALTVDKGIGSIGHLKDLGMEMSKVDPKNITFTTLPVLDNPAEKVKATVVVDEGRAKPLFSMLQNDVSLTEVKKKEKEAKTAQAALLKGPRAEASGVRVDVYNGSGKQGAAQSTILWLQNEQGVLKSSNKSNAPQDLPKTQLEFAPNQADQARKLADLMGLPATALKQGTAEAGAKQPMTLTLGGDFKGAGVPIAGPAKTPKGVQRVAADKQVCAK</sequence>
<feature type="transmembrane region" description="Helical" evidence="3">
    <location>
        <begin position="149"/>
        <end position="172"/>
    </location>
</feature>
<comment type="similarity">
    <text evidence="1">Belongs to the LytR/CpsA/Psr (LCP) family.</text>
</comment>
<feature type="domain" description="LytR/CpsA/Psr regulator C-terminal" evidence="5">
    <location>
        <begin position="502"/>
        <end position="592"/>
    </location>
</feature>
<feature type="compositionally biased region" description="Basic residues" evidence="2">
    <location>
        <begin position="135"/>
        <end position="148"/>
    </location>
</feature>
<dbReference type="InterPro" id="IPR050922">
    <property type="entry name" value="LytR/CpsA/Psr_CW_biosynth"/>
</dbReference>
<dbReference type="NCBIfam" id="TIGR00350">
    <property type="entry name" value="lytR_cpsA_psr"/>
    <property type="match status" value="1"/>
</dbReference>
<keyword evidence="3" id="KW-0472">Membrane</keyword>
<accession>A0ABT2CKG8</accession>
<dbReference type="RefSeq" id="WP_258789175.1">
    <property type="nucleotide sequence ID" value="NZ_JANUGQ010000017.1"/>
</dbReference>
<reference evidence="6" key="1">
    <citation type="submission" date="2022-08" db="EMBL/GenBank/DDBJ databases">
        <authorList>
            <person name="Somphong A."/>
            <person name="Phongsopitanun W."/>
        </authorList>
    </citation>
    <scope>NUCLEOTIDE SEQUENCE</scope>
    <source>
        <strain evidence="6">LP05-1</strain>
    </source>
</reference>
<dbReference type="Gene3D" id="3.30.70.2390">
    <property type="match status" value="1"/>
</dbReference>
<evidence type="ECO:0000256" key="1">
    <source>
        <dbReference type="ARBA" id="ARBA00006068"/>
    </source>
</evidence>
<feature type="compositionally biased region" description="Basic and acidic residues" evidence="2">
    <location>
        <begin position="1"/>
        <end position="11"/>
    </location>
</feature>
<evidence type="ECO:0000259" key="5">
    <source>
        <dbReference type="Pfam" id="PF13399"/>
    </source>
</evidence>
<protein>
    <submittedName>
        <fullName evidence="6">LCP family protein</fullName>
    </submittedName>
</protein>
<dbReference type="Gene3D" id="3.40.630.190">
    <property type="entry name" value="LCP protein"/>
    <property type="match status" value="1"/>
</dbReference>
<dbReference type="InterPro" id="IPR004474">
    <property type="entry name" value="LytR_CpsA_psr"/>
</dbReference>
<dbReference type="PANTHER" id="PTHR33392">
    <property type="entry name" value="POLYISOPRENYL-TEICHOIC ACID--PEPTIDOGLYCAN TEICHOIC ACID TRANSFERASE TAGU"/>
    <property type="match status" value="1"/>
</dbReference>
<dbReference type="Proteomes" id="UP001431313">
    <property type="component" value="Unassembled WGS sequence"/>
</dbReference>
<evidence type="ECO:0000256" key="2">
    <source>
        <dbReference type="SAM" id="MobiDB-lite"/>
    </source>
</evidence>
<keyword evidence="3" id="KW-1133">Transmembrane helix</keyword>
<feature type="domain" description="Cell envelope-related transcriptional attenuator" evidence="4">
    <location>
        <begin position="224"/>
        <end position="387"/>
    </location>
</feature>